<dbReference type="GO" id="GO:0006355">
    <property type="term" value="P:regulation of DNA-templated transcription"/>
    <property type="evidence" value="ECO:0007669"/>
    <property type="project" value="InterPro"/>
</dbReference>
<dbReference type="SMART" id="SM00530">
    <property type="entry name" value="HTH_XRE"/>
    <property type="match status" value="1"/>
</dbReference>
<dbReference type="EMBL" id="BJYG01000049">
    <property type="protein sequence ID" value="GEN64661.1"/>
    <property type="molecule type" value="Genomic_DNA"/>
</dbReference>
<sequence length="126" mass="14091">MTADLKPIRNEADYDAALEEVGRLWGAKNGTPDGDKLDVLATLIDAYEAKHHPIDPPDPVEAIRFRMEQQGLTRKDLEPMIGPRNRVADVLNRKRGLSIDMIRQLHDGLGISAEVLIRPSRMDKVA</sequence>
<dbReference type="PROSITE" id="PS50943">
    <property type="entry name" value="HTH_CROC1"/>
    <property type="match status" value="1"/>
</dbReference>
<dbReference type="PANTHER" id="PTHR40455">
    <property type="entry name" value="ANTITOXIN HIGA"/>
    <property type="match status" value="1"/>
</dbReference>
<feature type="domain" description="HTH cro/C1-type" evidence="1">
    <location>
        <begin position="63"/>
        <end position="116"/>
    </location>
</feature>
<comment type="caution">
    <text evidence="2">The sequence shown here is derived from an EMBL/GenBank/DDBJ whole genome shotgun (WGS) entry which is preliminary data.</text>
</comment>
<protein>
    <submittedName>
        <fullName evidence="2">DNA-binding protein</fullName>
    </submittedName>
</protein>
<proteinExistence type="predicted"/>
<keyword evidence="3" id="KW-1185">Reference proteome</keyword>
<reference evidence="2 3" key="1">
    <citation type="submission" date="2019-07" db="EMBL/GenBank/DDBJ databases">
        <title>Whole genome shotgun sequence of Acetobacter oeni NBRC 105207.</title>
        <authorList>
            <person name="Hosoyama A."/>
            <person name="Uohara A."/>
            <person name="Ohji S."/>
            <person name="Ichikawa N."/>
        </authorList>
    </citation>
    <scope>NUCLEOTIDE SEQUENCE [LARGE SCALE GENOMIC DNA]</scope>
    <source>
        <strain evidence="2 3">NBRC 105207</strain>
    </source>
</reference>
<accession>A0A511XNX8</accession>
<dbReference type="GO" id="GO:0001046">
    <property type="term" value="F:core promoter sequence-specific DNA binding"/>
    <property type="evidence" value="ECO:0007669"/>
    <property type="project" value="TreeGrafter"/>
</dbReference>
<dbReference type="AlphaFoldDB" id="A0A511XNX8"/>
<dbReference type="InterPro" id="IPR039060">
    <property type="entry name" value="Antitox_HigA"/>
</dbReference>
<evidence type="ECO:0000313" key="2">
    <source>
        <dbReference type="EMBL" id="GEN64661.1"/>
    </source>
</evidence>
<dbReference type="Pfam" id="PF01381">
    <property type="entry name" value="HTH_3"/>
    <property type="match status" value="1"/>
</dbReference>
<dbReference type="InterPro" id="IPR001387">
    <property type="entry name" value="Cro/C1-type_HTH"/>
</dbReference>
<gene>
    <name evidence="2" type="ORF">AOE01nite_28850</name>
</gene>
<dbReference type="PANTHER" id="PTHR40455:SF1">
    <property type="entry name" value="ANTITOXIN HIGA"/>
    <property type="match status" value="1"/>
</dbReference>
<dbReference type="Proteomes" id="UP000321746">
    <property type="component" value="Unassembled WGS sequence"/>
</dbReference>
<evidence type="ECO:0000259" key="1">
    <source>
        <dbReference type="PROSITE" id="PS50943"/>
    </source>
</evidence>
<organism evidence="2 3">
    <name type="scientific">Acetobacter oeni</name>
    <dbReference type="NCBI Taxonomy" id="304077"/>
    <lineage>
        <taxon>Bacteria</taxon>
        <taxon>Pseudomonadati</taxon>
        <taxon>Pseudomonadota</taxon>
        <taxon>Alphaproteobacteria</taxon>
        <taxon>Acetobacterales</taxon>
        <taxon>Acetobacteraceae</taxon>
        <taxon>Acetobacter</taxon>
    </lineage>
</organism>
<dbReference type="Gene3D" id="1.10.260.40">
    <property type="entry name" value="lambda repressor-like DNA-binding domains"/>
    <property type="match status" value="1"/>
</dbReference>
<evidence type="ECO:0000313" key="3">
    <source>
        <dbReference type="Proteomes" id="UP000321746"/>
    </source>
</evidence>
<keyword evidence="2" id="KW-0238">DNA-binding</keyword>
<dbReference type="SUPFAM" id="SSF47413">
    <property type="entry name" value="lambda repressor-like DNA-binding domains"/>
    <property type="match status" value="1"/>
</dbReference>
<name>A0A511XNX8_9PROT</name>
<dbReference type="OrthoDB" id="9796786at2"/>
<dbReference type="RefSeq" id="WP_146891535.1">
    <property type="nucleotide sequence ID" value="NZ_BJYG01000049.1"/>
</dbReference>
<dbReference type="InterPro" id="IPR010982">
    <property type="entry name" value="Lambda_DNA-bd_dom_sf"/>
</dbReference>